<gene>
    <name evidence="12" type="ORF">A2151_04270</name>
</gene>
<sequence length="200" mass="21818">MSRQIVLASGNPGKVREINQMLAGLDLTVVPQSDFGVPEIEETGLTFVENAILKARAASRHTDLPAIADDSGLEVDALNGAPGIYSARYAGHGASDEQNLRKLLADLIGVPEAERTARFQCLLVYLRHEFDPTPLICQGTWEGRILFEPRGTNGFGYDPVFFVSTHDCSSAELPPETKNQLSHRGQALQKLVAALKRRAH</sequence>
<proteinExistence type="inferred from homology"/>
<keyword evidence="3 10" id="KW-0479">Metal-binding</keyword>
<dbReference type="InterPro" id="IPR029001">
    <property type="entry name" value="ITPase-like_fam"/>
</dbReference>
<comment type="catalytic activity">
    <reaction evidence="8 10">
        <text>dITP + H2O = dIMP + diphosphate + H(+)</text>
        <dbReference type="Rhea" id="RHEA:28342"/>
        <dbReference type="ChEBI" id="CHEBI:15377"/>
        <dbReference type="ChEBI" id="CHEBI:15378"/>
        <dbReference type="ChEBI" id="CHEBI:33019"/>
        <dbReference type="ChEBI" id="CHEBI:61194"/>
        <dbReference type="ChEBI" id="CHEBI:61382"/>
        <dbReference type="EC" id="3.6.1.66"/>
    </reaction>
</comment>
<dbReference type="AlphaFoldDB" id="A0A1F6TTI4"/>
<evidence type="ECO:0000256" key="2">
    <source>
        <dbReference type="ARBA" id="ARBA00011738"/>
    </source>
</evidence>
<organism evidence="12 13">
    <name type="scientific">Candidatus Muproteobacteria bacterium RBG_16_65_34</name>
    <dbReference type="NCBI Taxonomy" id="1817760"/>
    <lineage>
        <taxon>Bacteria</taxon>
        <taxon>Pseudomonadati</taxon>
        <taxon>Pseudomonadota</taxon>
        <taxon>Candidatus Muproteobacteria</taxon>
    </lineage>
</organism>
<comment type="function">
    <text evidence="10">Pyrophosphatase that catalyzes the hydrolysis of nucleoside triphosphates to their monophosphate derivatives, with a high preference for the non-canonical purine nucleotides XTP (xanthosine triphosphate), dITP (deoxyinosine triphosphate) and ITP. Seems to function as a house-cleaning enzyme that removes non-canonical purine nucleotides from the nucleotide pool, thus preventing their incorporation into DNA/RNA and avoiding chromosomal lesions.</text>
</comment>
<evidence type="ECO:0000256" key="6">
    <source>
        <dbReference type="ARBA" id="ARBA00022842"/>
    </source>
</evidence>
<dbReference type="HAMAP" id="MF_01405">
    <property type="entry name" value="Non_canon_purine_NTPase"/>
    <property type="match status" value="1"/>
</dbReference>
<dbReference type="InterPro" id="IPR020922">
    <property type="entry name" value="dITP/XTP_pyrophosphatase"/>
</dbReference>
<keyword evidence="7 10" id="KW-0546">Nucleotide metabolism</keyword>
<comment type="cofactor">
    <cofactor evidence="10">
        <name>Mg(2+)</name>
        <dbReference type="ChEBI" id="CHEBI:18420"/>
    </cofactor>
    <text evidence="10">Binds 1 Mg(2+) ion per subunit.</text>
</comment>
<dbReference type="Proteomes" id="UP000178885">
    <property type="component" value="Unassembled WGS sequence"/>
</dbReference>
<dbReference type="GO" id="GO:0036220">
    <property type="term" value="F:ITP diphosphatase activity"/>
    <property type="evidence" value="ECO:0007669"/>
    <property type="project" value="UniProtKB-UniRule"/>
</dbReference>
<dbReference type="STRING" id="1817760.A2151_04270"/>
<feature type="binding site" evidence="10">
    <location>
        <position position="41"/>
    </location>
    <ligand>
        <name>Mg(2+)</name>
        <dbReference type="ChEBI" id="CHEBI:18420"/>
    </ligand>
</feature>
<evidence type="ECO:0000256" key="7">
    <source>
        <dbReference type="ARBA" id="ARBA00023080"/>
    </source>
</evidence>
<feature type="active site" description="Proton acceptor" evidence="10">
    <location>
        <position position="70"/>
    </location>
</feature>
<dbReference type="CDD" id="cd00515">
    <property type="entry name" value="HAM1"/>
    <property type="match status" value="1"/>
</dbReference>
<evidence type="ECO:0000256" key="9">
    <source>
        <dbReference type="ARBA" id="ARBA00052017"/>
    </source>
</evidence>
<evidence type="ECO:0000313" key="13">
    <source>
        <dbReference type="Proteomes" id="UP000178885"/>
    </source>
</evidence>
<feature type="binding site" evidence="10">
    <location>
        <begin position="9"/>
        <end position="14"/>
    </location>
    <ligand>
        <name>substrate</name>
    </ligand>
</feature>
<evidence type="ECO:0000313" key="12">
    <source>
        <dbReference type="EMBL" id="OGI48447.1"/>
    </source>
</evidence>
<name>A0A1F6TTI4_9PROT</name>
<dbReference type="InterPro" id="IPR002637">
    <property type="entry name" value="RdgB/HAM1"/>
</dbReference>
<evidence type="ECO:0000256" key="11">
    <source>
        <dbReference type="RuleBase" id="RU003781"/>
    </source>
</evidence>
<keyword evidence="5 10" id="KW-0378">Hydrolase</keyword>
<feature type="binding site" evidence="10">
    <location>
        <position position="71"/>
    </location>
    <ligand>
        <name>substrate</name>
    </ligand>
</feature>
<dbReference type="EC" id="3.6.1.66" evidence="10"/>
<dbReference type="Pfam" id="PF01725">
    <property type="entry name" value="Ham1p_like"/>
    <property type="match status" value="1"/>
</dbReference>
<dbReference type="SUPFAM" id="SSF52972">
    <property type="entry name" value="ITPase-like"/>
    <property type="match status" value="1"/>
</dbReference>
<accession>A0A1F6TTI4</accession>
<dbReference type="GO" id="GO:0035870">
    <property type="term" value="F:dITP diphosphatase activity"/>
    <property type="evidence" value="ECO:0007669"/>
    <property type="project" value="UniProtKB-UniRule"/>
</dbReference>
<comment type="subunit">
    <text evidence="2 10">Homodimer.</text>
</comment>
<dbReference type="FunFam" id="3.90.950.10:FF:000001">
    <property type="entry name" value="dITP/XTP pyrophosphatase"/>
    <property type="match status" value="1"/>
</dbReference>
<dbReference type="GO" id="GO:0000166">
    <property type="term" value="F:nucleotide binding"/>
    <property type="evidence" value="ECO:0007669"/>
    <property type="project" value="UniProtKB-KW"/>
</dbReference>
<feature type="binding site" evidence="10">
    <location>
        <position position="70"/>
    </location>
    <ligand>
        <name>Mg(2+)</name>
        <dbReference type="ChEBI" id="CHEBI:18420"/>
    </ligand>
</feature>
<evidence type="ECO:0000256" key="8">
    <source>
        <dbReference type="ARBA" id="ARBA00051875"/>
    </source>
</evidence>
<dbReference type="GO" id="GO:0036222">
    <property type="term" value="F:XTP diphosphatase activity"/>
    <property type="evidence" value="ECO:0007669"/>
    <property type="project" value="UniProtKB-UniRule"/>
</dbReference>
<dbReference type="PANTHER" id="PTHR11067">
    <property type="entry name" value="INOSINE TRIPHOSPHATE PYROPHOSPHATASE/HAM1 PROTEIN"/>
    <property type="match status" value="1"/>
</dbReference>
<evidence type="ECO:0000256" key="1">
    <source>
        <dbReference type="ARBA" id="ARBA00008023"/>
    </source>
</evidence>
<dbReference type="GO" id="GO:0005829">
    <property type="term" value="C:cytosol"/>
    <property type="evidence" value="ECO:0007669"/>
    <property type="project" value="TreeGrafter"/>
</dbReference>
<dbReference type="GO" id="GO:0046872">
    <property type="term" value="F:metal ion binding"/>
    <property type="evidence" value="ECO:0007669"/>
    <property type="project" value="UniProtKB-KW"/>
</dbReference>
<dbReference type="GO" id="GO:0009117">
    <property type="term" value="P:nucleotide metabolic process"/>
    <property type="evidence" value="ECO:0007669"/>
    <property type="project" value="UniProtKB-KW"/>
</dbReference>
<evidence type="ECO:0000256" key="10">
    <source>
        <dbReference type="HAMAP-Rule" id="MF_01405"/>
    </source>
</evidence>
<dbReference type="Gene3D" id="3.90.950.10">
    <property type="match status" value="1"/>
</dbReference>
<feature type="binding site" evidence="10">
    <location>
        <begin position="155"/>
        <end position="158"/>
    </location>
    <ligand>
        <name>substrate</name>
    </ligand>
</feature>
<dbReference type="GO" id="GO:0017111">
    <property type="term" value="F:ribonucleoside triphosphate phosphatase activity"/>
    <property type="evidence" value="ECO:0007669"/>
    <property type="project" value="InterPro"/>
</dbReference>
<evidence type="ECO:0000256" key="4">
    <source>
        <dbReference type="ARBA" id="ARBA00022741"/>
    </source>
</evidence>
<comment type="similarity">
    <text evidence="1 10 11">Belongs to the HAM1 NTPase family.</text>
</comment>
<feature type="binding site" evidence="10">
    <location>
        <begin position="183"/>
        <end position="184"/>
    </location>
    <ligand>
        <name>substrate</name>
    </ligand>
</feature>
<comment type="catalytic activity">
    <reaction evidence="10">
        <text>ITP + H2O = IMP + diphosphate + H(+)</text>
        <dbReference type="Rhea" id="RHEA:29399"/>
        <dbReference type="ChEBI" id="CHEBI:15377"/>
        <dbReference type="ChEBI" id="CHEBI:15378"/>
        <dbReference type="ChEBI" id="CHEBI:33019"/>
        <dbReference type="ChEBI" id="CHEBI:58053"/>
        <dbReference type="ChEBI" id="CHEBI:61402"/>
        <dbReference type="EC" id="3.6.1.66"/>
    </reaction>
</comment>
<evidence type="ECO:0000256" key="3">
    <source>
        <dbReference type="ARBA" id="ARBA00022723"/>
    </source>
</evidence>
<feature type="binding site" evidence="10">
    <location>
        <position position="178"/>
    </location>
    <ligand>
        <name>substrate</name>
    </ligand>
</feature>
<comment type="catalytic activity">
    <reaction evidence="9 10">
        <text>XTP + H2O = XMP + diphosphate + H(+)</text>
        <dbReference type="Rhea" id="RHEA:28610"/>
        <dbReference type="ChEBI" id="CHEBI:15377"/>
        <dbReference type="ChEBI" id="CHEBI:15378"/>
        <dbReference type="ChEBI" id="CHEBI:33019"/>
        <dbReference type="ChEBI" id="CHEBI:57464"/>
        <dbReference type="ChEBI" id="CHEBI:61314"/>
        <dbReference type="EC" id="3.6.1.66"/>
    </reaction>
</comment>
<dbReference type="PANTHER" id="PTHR11067:SF9">
    <property type="entry name" value="INOSINE TRIPHOSPHATE PYROPHOSPHATASE"/>
    <property type="match status" value="1"/>
</dbReference>
<reference evidence="12 13" key="1">
    <citation type="journal article" date="2016" name="Nat. Commun.">
        <title>Thousands of microbial genomes shed light on interconnected biogeochemical processes in an aquifer system.</title>
        <authorList>
            <person name="Anantharaman K."/>
            <person name="Brown C.T."/>
            <person name="Hug L.A."/>
            <person name="Sharon I."/>
            <person name="Castelle C.J."/>
            <person name="Probst A.J."/>
            <person name="Thomas B.C."/>
            <person name="Singh A."/>
            <person name="Wilkins M.J."/>
            <person name="Karaoz U."/>
            <person name="Brodie E.L."/>
            <person name="Williams K.H."/>
            <person name="Hubbard S.S."/>
            <person name="Banfield J.F."/>
        </authorList>
    </citation>
    <scope>NUCLEOTIDE SEQUENCE [LARGE SCALE GENOMIC DNA]</scope>
</reference>
<comment type="caution">
    <text evidence="12">The sequence shown here is derived from an EMBL/GenBank/DDBJ whole genome shotgun (WGS) entry which is preliminary data.</text>
</comment>
<dbReference type="EMBL" id="MFSU01000028">
    <property type="protein sequence ID" value="OGI48447.1"/>
    <property type="molecule type" value="Genomic_DNA"/>
</dbReference>
<protein>
    <recommendedName>
        <fullName evidence="10">dITP/XTP pyrophosphatase</fullName>
        <ecNumber evidence="10">3.6.1.66</ecNumber>
    </recommendedName>
    <alternativeName>
        <fullName evidence="10">Non-canonical purine NTP pyrophosphatase</fullName>
    </alternativeName>
    <alternativeName>
        <fullName evidence="10">Non-standard purine NTP pyrophosphatase</fullName>
    </alternativeName>
    <alternativeName>
        <fullName evidence="10">Nucleoside-triphosphate diphosphatase</fullName>
    </alternativeName>
    <alternativeName>
        <fullName evidence="10">Nucleoside-triphosphate pyrophosphatase</fullName>
        <shortName evidence="10">NTPase</shortName>
    </alternativeName>
</protein>
<evidence type="ECO:0000256" key="5">
    <source>
        <dbReference type="ARBA" id="ARBA00022801"/>
    </source>
</evidence>
<keyword evidence="6 10" id="KW-0460">Magnesium</keyword>
<dbReference type="NCBIfam" id="NF011397">
    <property type="entry name" value="PRK14822.1"/>
    <property type="match status" value="1"/>
</dbReference>
<dbReference type="NCBIfam" id="TIGR00042">
    <property type="entry name" value="RdgB/HAM1 family non-canonical purine NTP pyrophosphatase"/>
    <property type="match status" value="1"/>
</dbReference>
<dbReference type="GO" id="GO:0009146">
    <property type="term" value="P:purine nucleoside triphosphate catabolic process"/>
    <property type="evidence" value="ECO:0007669"/>
    <property type="project" value="UniProtKB-UniRule"/>
</dbReference>
<keyword evidence="4 10" id="KW-0547">Nucleotide-binding</keyword>